<dbReference type="Proteomes" id="UP000244224">
    <property type="component" value="Unassembled WGS sequence"/>
</dbReference>
<dbReference type="SMART" id="SM00950">
    <property type="entry name" value="Piwi"/>
    <property type="match status" value="1"/>
</dbReference>
<evidence type="ECO:0000256" key="2">
    <source>
        <dbReference type="ARBA" id="ARBA00035032"/>
    </source>
</evidence>
<keyword evidence="5" id="KW-1185">Reference proteome</keyword>
<dbReference type="OrthoDB" id="580851at2"/>
<organism evidence="4 5">
    <name type="scientific">Gemmobacter caeni</name>
    <dbReference type="NCBI Taxonomy" id="589035"/>
    <lineage>
        <taxon>Bacteria</taxon>
        <taxon>Pseudomonadati</taxon>
        <taxon>Pseudomonadota</taxon>
        <taxon>Alphaproteobacteria</taxon>
        <taxon>Rhodobacterales</taxon>
        <taxon>Paracoccaceae</taxon>
        <taxon>Gemmobacter</taxon>
    </lineage>
</organism>
<dbReference type="Gene3D" id="3.30.420.10">
    <property type="entry name" value="Ribonuclease H-like superfamily/Ribonuclease H"/>
    <property type="match status" value="1"/>
</dbReference>
<evidence type="ECO:0000313" key="4">
    <source>
        <dbReference type="EMBL" id="PTX41149.1"/>
    </source>
</evidence>
<dbReference type="CDD" id="cd04659">
    <property type="entry name" value="Piwi_piwi-like_ProArk"/>
    <property type="match status" value="1"/>
</dbReference>
<dbReference type="EMBL" id="QBKP01000032">
    <property type="protein sequence ID" value="PTX41149.1"/>
    <property type="molecule type" value="Genomic_DNA"/>
</dbReference>
<accession>A0A2T6ABG0</accession>
<dbReference type="AlphaFoldDB" id="A0A2T6ABG0"/>
<reference evidence="4 5" key="1">
    <citation type="submission" date="2018-04" db="EMBL/GenBank/DDBJ databases">
        <title>Genomic Encyclopedia of Archaeal and Bacterial Type Strains, Phase II (KMG-II): from individual species to whole genera.</title>
        <authorList>
            <person name="Goeker M."/>
        </authorList>
    </citation>
    <scope>NUCLEOTIDE SEQUENCE [LARGE SCALE GENOMIC DNA]</scope>
    <source>
        <strain evidence="4 5">DSM 21823</strain>
    </source>
</reference>
<evidence type="ECO:0000256" key="1">
    <source>
        <dbReference type="ARBA" id="ARBA00035012"/>
    </source>
</evidence>
<proteinExistence type="inferred from homology"/>
<protein>
    <recommendedName>
        <fullName evidence="2">Protein argonaute</fullName>
    </recommendedName>
</protein>
<dbReference type="GO" id="GO:0003676">
    <property type="term" value="F:nucleic acid binding"/>
    <property type="evidence" value="ECO:0007669"/>
    <property type="project" value="InterPro"/>
</dbReference>
<gene>
    <name evidence="4" type="ORF">C8N34_1327</name>
</gene>
<dbReference type="InterPro" id="IPR012337">
    <property type="entry name" value="RNaseH-like_sf"/>
</dbReference>
<evidence type="ECO:0000259" key="3">
    <source>
        <dbReference type="SMART" id="SM00950"/>
    </source>
</evidence>
<comment type="similarity">
    <text evidence="1">Belongs to the argonaute family. Long pAgo subfamily.</text>
</comment>
<dbReference type="InterPro" id="IPR036397">
    <property type="entry name" value="RNaseH_sf"/>
</dbReference>
<name>A0A2T6ABG0_9RHOB</name>
<evidence type="ECO:0000313" key="5">
    <source>
        <dbReference type="Proteomes" id="UP000244224"/>
    </source>
</evidence>
<sequence length="480" mass="53963">MTFTAIVFDEPDLQFGNGQKHIDPRQGLREFGPLQAHAGAVVTVGVLGSSETCEAFANYIVEAQKGVEGNHKGLPNLNPDFPGLGNANPFACRFVVPDTGRRTLSNRQLRSVKTAASVKEAVHILLDQVESEIRVMLEGSARPDVVVFAMPVDLIERVVMGRTETGEPDDDGGPDTLNFRDMLKARMMDLGIATQIVWPDVYDERAKIPMKVKKQNDRRIQTPATRTWNLLNSLFYKSGKVPWRLFEPRDYTTNFLGIGFHRSLDGQQLWTSTAQMFDETGRGLILRGARAQTETRGRHPYLTHEDIKALVLGSLRSYREYHKALPARLVVLKTSRFRAEEASGILAALEELDVEMCDMVWVQETTPISLLRNGNYPVLRGTFVDLNGKGLLYTRGSVPYYGTYPGMRIPRPLLLCPHEETDRSIRQIAEEILALTKVNWSSTQFDQKLPAPIRASREVGKVLKHVPYGQPVRADFRLYT</sequence>
<feature type="domain" description="Piwi" evidence="3">
    <location>
        <begin position="191"/>
        <end position="468"/>
    </location>
</feature>
<dbReference type="RefSeq" id="WP_108130844.1">
    <property type="nucleotide sequence ID" value="NZ_QBKP01000032.1"/>
</dbReference>
<comment type="caution">
    <text evidence="4">The sequence shown here is derived from an EMBL/GenBank/DDBJ whole genome shotgun (WGS) entry which is preliminary data.</text>
</comment>
<dbReference type="InterPro" id="IPR003165">
    <property type="entry name" value="Piwi"/>
</dbReference>
<dbReference type="SUPFAM" id="SSF53098">
    <property type="entry name" value="Ribonuclease H-like"/>
    <property type="match status" value="1"/>
</dbReference>